<dbReference type="InterPro" id="IPR036770">
    <property type="entry name" value="Ankyrin_rpt-contain_sf"/>
</dbReference>
<gene>
    <name evidence="3" type="ORF">TRITD_3Bv1G282130</name>
</gene>
<keyword evidence="4" id="KW-1185">Reference proteome</keyword>
<name>A0A9R1QZR5_TRITD</name>
<dbReference type="PANTHER" id="PTHR24186">
    <property type="entry name" value="PROTEIN PHOSPHATASE 1 REGULATORY SUBUNIT"/>
    <property type="match status" value="1"/>
</dbReference>
<sequence>MAADSELACFPKDGATSPLYLAVLHDRPDIAQTLYEKSGGHLSYSGPDGQNALHAAALRSQAMTEMLLEWNIGLTAQKDRNGSTLLHFATSILHARANPTPIYQSDGQGLFPIHIAASIGVNKAIAKFLDKCPNIAGVRNMKGRTFLHVAVEKKKWNTVALGCKLHRYHGF</sequence>
<dbReference type="SUPFAM" id="SSF48403">
    <property type="entry name" value="Ankyrin repeat"/>
    <property type="match status" value="1"/>
</dbReference>
<evidence type="ECO:0000256" key="2">
    <source>
        <dbReference type="ARBA" id="ARBA00023043"/>
    </source>
</evidence>
<proteinExistence type="predicted"/>
<dbReference type="Pfam" id="PF12796">
    <property type="entry name" value="Ank_2"/>
    <property type="match status" value="1"/>
</dbReference>
<dbReference type="AlphaFoldDB" id="A0A9R1QZR5"/>
<dbReference type="InterPro" id="IPR002110">
    <property type="entry name" value="Ankyrin_rpt"/>
</dbReference>
<keyword evidence="1" id="KW-0677">Repeat</keyword>
<evidence type="ECO:0000313" key="4">
    <source>
        <dbReference type="Proteomes" id="UP000324705"/>
    </source>
</evidence>
<dbReference type="PANTHER" id="PTHR24186:SF50">
    <property type="entry name" value="ANKYRIN REPEAT-CONTAINING PROTEIN ITN1-LIKE ISOFORM X1"/>
    <property type="match status" value="1"/>
</dbReference>
<dbReference type="Gene3D" id="1.25.40.20">
    <property type="entry name" value="Ankyrin repeat-containing domain"/>
    <property type="match status" value="2"/>
</dbReference>
<evidence type="ECO:0000313" key="3">
    <source>
        <dbReference type="EMBL" id="VAH86668.1"/>
    </source>
</evidence>
<dbReference type="EMBL" id="LT934116">
    <property type="protein sequence ID" value="VAH86668.1"/>
    <property type="molecule type" value="Genomic_DNA"/>
</dbReference>
<dbReference type="GO" id="GO:0005886">
    <property type="term" value="C:plasma membrane"/>
    <property type="evidence" value="ECO:0007669"/>
    <property type="project" value="TreeGrafter"/>
</dbReference>
<accession>A0A9R1QZR5</accession>
<reference evidence="3 4" key="1">
    <citation type="submission" date="2017-09" db="EMBL/GenBank/DDBJ databases">
        <authorList>
            <consortium name="International Durum Wheat Genome Sequencing Consortium (IDWGSC)"/>
            <person name="Milanesi L."/>
        </authorList>
    </citation>
    <scope>NUCLEOTIDE SEQUENCE [LARGE SCALE GENOMIC DNA]</scope>
    <source>
        <strain evidence="4">cv. Svevo</strain>
    </source>
</reference>
<evidence type="ECO:0000256" key="1">
    <source>
        <dbReference type="ARBA" id="ARBA00022737"/>
    </source>
</evidence>
<dbReference type="Proteomes" id="UP000324705">
    <property type="component" value="Chromosome 3B"/>
</dbReference>
<dbReference type="Gramene" id="TRITD3Bv1G282130.2">
    <property type="protein sequence ID" value="TRITD3Bv1G282130.2"/>
    <property type="gene ID" value="TRITD3Bv1G282130"/>
</dbReference>
<organism evidence="3 4">
    <name type="scientific">Triticum turgidum subsp. durum</name>
    <name type="common">Durum wheat</name>
    <name type="synonym">Triticum durum</name>
    <dbReference type="NCBI Taxonomy" id="4567"/>
    <lineage>
        <taxon>Eukaryota</taxon>
        <taxon>Viridiplantae</taxon>
        <taxon>Streptophyta</taxon>
        <taxon>Embryophyta</taxon>
        <taxon>Tracheophyta</taxon>
        <taxon>Spermatophyta</taxon>
        <taxon>Magnoliopsida</taxon>
        <taxon>Liliopsida</taxon>
        <taxon>Poales</taxon>
        <taxon>Poaceae</taxon>
        <taxon>BOP clade</taxon>
        <taxon>Pooideae</taxon>
        <taxon>Triticodae</taxon>
        <taxon>Triticeae</taxon>
        <taxon>Triticinae</taxon>
        <taxon>Triticum</taxon>
    </lineage>
</organism>
<protein>
    <submittedName>
        <fullName evidence="3">Uncharacterized protein</fullName>
    </submittedName>
</protein>
<keyword evidence="2" id="KW-0040">ANK repeat</keyword>